<dbReference type="SUPFAM" id="SSF51695">
    <property type="entry name" value="PLC-like phosphodiesterases"/>
    <property type="match status" value="1"/>
</dbReference>
<feature type="signal peptide" evidence="2">
    <location>
        <begin position="1"/>
        <end position="24"/>
    </location>
</feature>
<dbReference type="GO" id="GO:0008081">
    <property type="term" value="F:phosphoric diester hydrolase activity"/>
    <property type="evidence" value="ECO:0007669"/>
    <property type="project" value="InterPro"/>
</dbReference>
<name>A0A3R8Q3J2_9PSEU</name>
<proteinExistence type="predicted"/>
<keyword evidence="4" id="KW-1185">Reference proteome</keyword>
<evidence type="ECO:0000256" key="2">
    <source>
        <dbReference type="SAM" id="SignalP"/>
    </source>
</evidence>
<dbReference type="InterPro" id="IPR039559">
    <property type="entry name" value="AIM6_PI-PLC-like_dom"/>
</dbReference>
<comment type="caution">
    <text evidence="3">The sequence shown here is derived from an EMBL/GenBank/DDBJ whole genome shotgun (WGS) entry which is preliminary data.</text>
</comment>
<sequence>MRSLTRSLLPALAALTLIAPGASAAGAVDVPPLDQAHAHNDYLHARPLLDALDHGFTSVEADVYPLGDALLVGHDPFQLRPDRTVESLYLDPLLERIDDGGGSVYPGHDVHFQLLVDFKTFGEDGYRRLDAVMRDEKYAGLFTHYDNGTVTEGPVTVVLSGEKPTELVEGQTDRYAFLDGSTGGSIGADPAVVPLVSDDWTEVFSWDGSGDMPAEERAELQRIIDDAHAAGQRVRFWATPDDPGAEREAVWTALAEVGVDHINTDDLAGLQEFLSRSVSAGQPARKLSRTFRTGLSTLVSTRHTDCQVPSSICPPSTGIVA</sequence>
<gene>
    <name evidence="3" type="ORF">EIL87_13905</name>
</gene>
<keyword evidence="2" id="KW-0732">Signal</keyword>
<dbReference type="InterPro" id="IPR051236">
    <property type="entry name" value="HAT_RTT109-like"/>
</dbReference>
<dbReference type="PANTHER" id="PTHR31571:SF1">
    <property type="entry name" value="ALTERED INHERITANCE OF MITOCHONDRIA PROTEIN 6"/>
    <property type="match status" value="1"/>
</dbReference>
<evidence type="ECO:0000313" key="3">
    <source>
        <dbReference type="EMBL" id="RRO16147.1"/>
    </source>
</evidence>
<dbReference type="GO" id="GO:0006629">
    <property type="term" value="P:lipid metabolic process"/>
    <property type="evidence" value="ECO:0007669"/>
    <property type="project" value="InterPro"/>
</dbReference>
<dbReference type="CDD" id="cd08577">
    <property type="entry name" value="PI-PLCc_GDPD_SF_unchar3"/>
    <property type="match status" value="1"/>
</dbReference>
<dbReference type="InterPro" id="IPR017946">
    <property type="entry name" value="PLC-like_Pdiesterase_TIM-brl"/>
</dbReference>
<evidence type="ECO:0000313" key="4">
    <source>
        <dbReference type="Proteomes" id="UP000274515"/>
    </source>
</evidence>
<dbReference type="AlphaFoldDB" id="A0A3R8Q3J2"/>
<dbReference type="Proteomes" id="UP000274515">
    <property type="component" value="Unassembled WGS sequence"/>
</dbReference>
<reference evidence="3 4" key="1">
    <citation type="submission" date="2018-11" db="EMBL/GenBank/DDBJ databases">
        <title>Saccharopolyspora rhizosphaerae sp. nov., an actinomycete isolated from rhizosphere soil in Thailand.</title>
        <authorList>
            <person name="Intra B."/>
            <person name="Euanorasetr J."/>
            <person name="Take A."/>
            <person name="Inahashi Y."/>
            <person name="Mori M."/>
            <person name="Panbangred W."/>
            <person name="Matsumoto A."/>
        </authorList>
    </citation>
    <scope>NUCLEOTIDE SEQUENCE [LARGE SCALE GENOMIC DNA]</scope>
    <source>
        <strain evidence="3 4">H219</strain>
    </source>
</reference>
<dbReference type="PANTHER" id="PTHR31571">
    <property type="entry name" value="ALTERED INHERITANCE OF MITOCHONDRIA PROTEIN 6"/>
    <property type="match status" value="1"/>
</dbReference>
<dbReference type="Pfam" id="PF13653">
    <property type="entry name" value="GDPD_2"/>
    <property type="match status" value="1"/>
</dbReference>
<protein>
    <recommendedName>
        <fullName evidence="1">Altered inheritance of mitochondria protein 6</fullName>
    </recommendedName>
</protein>
<evidence type="ECO:0000256" key="1">
    <source>
        <dbReference type="ARBA" id="ARBA00014286"/>
    </source>
</evidence>
<dbReference type="OrthoDB" id="9794455at2"/>
<accession>A0A3R8Q3J2</accession>
<dbReference type="EMBL" id="RSAA01000014">
    <property type="protein sequence ID" value="RRO16147.1"/>
    <property type="molecule type" value="Genomic_DNA"/>
</dbReference>
<organism evidence="3 4">
    <name type="scientific">Saccharopolyspora rhizosphaerae</name>
    <dbReference type="NCBI Taxonomy" id="2492662"/>
    <lineage>
        <taxon>Bacteria</taxon>
        <taxon>Bacillati</taxon>
        <taxon>Actinomycetota</taxon>
        <taxon>Actinomycetes</taxon>
        <taxon>Pseudonocardiales</taxon>
        <taxon>Pseudonocardiaceae</taxon>
        <taxon>Saccharopolyspora</taxon>
    </lineage>
</organism>
<feature type="chain" id="PRO_5018719928" description="Altered inheritance of mitochondria protein 6" evidence="2">
    <location>
        <begin position="25"/>
        <end position="321"/>
    </location>
</feature>